<feature type="transmembrane region" description="Helical" evidence="6">
    <location>
        <begin position="189"/>
        <end position="211"/>
    </location>
</feature>
<evidence type="ECO:0000313" key="8">
    <source>
        <dbReference type="Proteomes" id="UP000039046"/>
    </source>
</evidence>
<evidence type="ECO:0000256" key="6">
    <source>
        <dbReference type="SAM" id="Phobius"/>
    </source>
</evidence>
<keyword evidence="3 6" id="KW-0812">Transmembrane</keyword>
<evidence type="ECO:0008006" key="9">
    <source>
        <dbReference type="Google" id="ProtNLM"/>
    </source>
</evidence>
<sequence length="275" mass="29483">MSNHDLESGQYANGLHKVDSEARNNSLTQTVTLSPEQFERIYLGPKGETAGDLRKRFANPTPIAICGFAVGLLPLSVEFMGWRASGGTFGTATTTCSIWFGGLLLIIGGIGEFLLGNSFPCLVFFGYAAHFLTFATTFMPFYGAVAWNAVEPGNAFEPGPKFSAGFGFYPLALGMLSLVFLLGSLRTNLVFVMIFVCAILGFSFASAGLFYGAAGNMASSEMFVKATGGAFFAADMLGWYLLFAIVIAIMELPVPDLPVFDLSNVIKARSRAKQE</sequence>
<gene>
    <name evidence="7" type="ORF">VHEMI05917</name>
</gene>
<organism evidence="7 8">
    <name type="scientific">[Torrubiella] hemipterigena</name>
    <dbReference type="NCBI Taxonomy" id="1531966"/>
    <lineage>
        <taxon>Eukaryota</taxon>
        <taxon>Fungi</taxon>
        <taxon>Dikarya</taxon>
        <taxon>Ascomycota</taxon>
        <taxon>Pezizomycotina</taxon>
        <taxon>Sordariomycetes</taxon>
        <taxon>Hypocreomycetidae</taxon>
        <taxon>Hypocreales</taxon>
        <taxon>Clavicipitaceae</taxon>
        <taxon>Clavicipitaceae incertae sedis</taxon>
        <taxon>'Torrubiella' clade</taxon>
    </lineage>
</organism>
<evidence type="ECO:0000256" key="1">
    <source>
        <dbReference type="ARBA" id="ARBA00004141"/>
    </source>
</evidence>
<evidence type="ECO:0000256" key="5">
    <source>
        <dbReference type="ARBA" id="ARBA00023136"/>
    </source>
</evidence>
<feature type="transmembrane region" description="Helical" evidence="6">
    <location>
        <begin position="122"/>
        <end position="142"/>
    </location>
</feature>
<keyword evidence="5 6" id="KW-0472">Membrane</keyword>
<keyword evidence="8" id="KW-1185">Reference proteome</keyword>
<evidence type="ECO:0000256" key="3">
    <source>
        <dbReference type="ARBA" id="ARBA00022692"/>
    </source>
</evidence>
<dbReference type="GO" id="GO:0015123">
    <property type="term" value="F:acetate transmembrane transporter activity"/>
    <property type="evidence" value="ECO:0007669"/>
    <property type="project" value="TreeGrafter"/>
</dbReference>
<protein>
    <recommendedName>
        <fullName evidence="9">GPR1/FUN34/YaaH-class plasma membrane protein</fullName>
    </recommendedName>
</protein>
<evidence type="ECO:0000256" key="4">
    <source>
        <dbReference type="ARBA" id="ARBA00022989"/>
    </source>
</evidence>
<dbReference type="HOGENOM" id="CLU_051062_4_0_1"/>
<name>A0A0A1TI62_9HYPO</name>
<accession>A0A0A1TI62</accession>
<comment type="subcellular location">
    <subcellularLocation>
        <location evidence="1">Membrane</location>
        <topology evidence="1">Multi-pass membrane protein</topology>
    </subcellularLocation>
</comment>
<comment type="similarity">
    <text evidence="2">Belongs to the acetate uptake transporter (AceTr) (TC 2.A.96) family.</text>
</comment>
<evidence type="ECO:0000313" key="7">
    <source>
        <dbReference type="EMBL" id="CEJ90113.1"/>
    </source>
</evidence>
<feature type="transmembrane region" description="Helical" evidence="6">
    <location>
        <begin position="162"/>
        <end position="182"/>
    </location>
</feature>
<dbReference type="AlphaFoldDB" id="A0A0A1TI62"/>
<feature type="transmembrane region" description="Helical" evidence="6">
    <location>
        <begin position="97"/>
        <end position="115"/>
    </location>
</feature>
<dbReference type="Proteomes" id="UP000039046">
    <property type="component" value="Unassembled WGS sequence"/>
</dbReference>
<dbReference type="PANTHER" id="PTHR31123:SF4">
    <property type="entry name" value="PROTEIN ALCS"/>
    <property type="match status" value="1"/>
</dbReference>
<dbReference type="EMBL" id="CDHN01000003">
    <property type="protein sequence ID" value="CEJ90113.1"/>
    <property type="molecule type" value="Genomic_DNA"/>
</dbReference>
<feature type="transmembrane region" description="Helical" evidence="6">
    <location>
        <begin position="231"/>
        <end position="250"/>
    </location>
</feature>
<dbReference type="InterPro" id="IPR000791">
    <property type="entry name" value="Gpr1/Fun34/SatP-like"/>
</dbReference>
<dbReference type="GO" id="GO:0005886">
    <property type="term" value="C:plasma membrane"/>
    <property type="evidence" value="ECO:0007669"/>
    <property type="project" value="TreeGrafter"/>
</dbReference>
<evidence type="ECO:0000256" key="2">
    <source>
        <dbReference type="ARBA" id="ARBA00005587"/>
    </source>
</evidence>
<keyword evidence="4 6" id="KW-1133">Transmembrane helix</keyword>
<reference evidence="7 8" key="1">
    <citation type="journal article" date="2015" name="Genome Announc.">
        <title>Draft Genome Sequence and Gene Annotation of the Entomopathogenic Fungus Verticillium hemipterigenum.</title>
        <authorList>
            <person name="Horn F."/>
            <person name="Habel A."/>
            <person name="Scharf D.H."/>
            <person name="Dworschak J."/>
            <person name="Brakhage A.A."/>
            <person name="Guthke R."/>
            <person name="Hertweck C."/>
            <person name="Linde J."/>
        </authorList>
    </citation>
    <scope>NUCLEOTIDE SEQUENCE [LARGE SCALE GENOMIC DNA]</scope>
</reference>
<proteinExistence type="inferred from homology"/>
<dbReference type="Pfam" id="PF01184">
    <property type="entry name" value="Gpr1_Fun34_YaaH"/>
    <property type="match status" value="1"/>
</dbReference>
<dbReference type="InterPro" id="IPR051633">
    <property type="entry name" value="AceTr"/>
</dbReference>
<dbReference type="PANTHER" id="PTHR31123">
    <property type="entry name" value="ACCUMULATION OF DYADS PROTEIN 2-RELATED"/>
    <property type="match status" value="1"/>
</dbReference>
<dbReference type="OrthoDB" id="3648309at2759"/>
<feature type="transmembrane region" description="Helical" evidence="6">
    <location>
        <begin position="57"/>
        <end position="77"/>
    </location>
</feature>